<evidence type="ECO:0000259" key="8">
    <source>
        <dbReference type="Pfam" id="PF00150"/>
    </source>
</evidence>
<dbReference type="InterPro" id="IPR017853">
    <property type="entry name" value="GH"/>
</dbReference>
<evidence type="ECO:0000256" key="3">
    <source>
        <dbReference type="ARBA" id="ARBA00023001"/>
    </source>
</evidence>
<gene>
    <name evidence="9" type="ORF">IQ230_20535</name>
</gene>
<keyword evidence="5 7" id="KW-0326">Glycosidase</keyword>
<dbReference type="EMBL" id="JADEWN010000062">
    <property type="protein sequence ID" value="MBE9192694.1"/>
    <property type="molecule type" value="Genomic_DNA"/>
</dbReference>
<keyword evidence="3" id="KW-0136">Cellulose degradation</keyword>
<dbReference type="Pfam" id="PF00150">
    <property type="entry name" value="Cellulase"/>
    <property type="match status" value="1"/>
</dbReference>
<comment type="caution">
    <text evidence="9">The sequence shown here is derived from an EMBL/GenBank/DDBJ whole genome shotgun (WGS) entry which is preliminary data.</text>
</comment>
<proteinExistence type="inferred from homology"/>
<reference evidence="9 10" key="1">
    <citation type="submission" date="2020-10" db="EMBL/GenBank/DDBJ databases">
        <authorList>
            <person name="Castelo-Branco R."/>
            <person name="Eusebio N."/>
            <person name="Adriana R."/>
            <person name="Vieira A."/>
            <person name="Brugerolle De Fraissinette N."/>
            <person name="Rezende De Castro R."/>
            <person name="Schneider M.P."/>
            <person name="Vasconcelos V."/>
            <person name="Leao P.N."/>
        </authorList>
    </citation>
    <scope>NUCLEOTIDE SEQUENCE [LARGE SCALE GENOMIC DNA]</scope>
    <source>
        <strain evidence="9 10">LEGE 06123</strain>
    </source>
</reference>
<dbReference type="InterPro" id="IPR050386">
    <property type="entry name" value="Glycosyl_hydrolase_5"/>
</dbReference>
<dbReference type="SUPFAM" id="SSF51445">
    <property type="entry name" value="(Trans)glycosidases"/>
    <property type="match status" value="1"/>
</dbReference>
<evidence type="ECO:0000256" key="2">
    <source>
        <dbReference type="ARBA" id="ARBA00022801"/>
    </source>
</evidence>
<name>A0ABR9UWM0_9CHRO</name>
<feature type="domain" description="Glycoside hydrolase family 5" evidence="8">
    <location>
        <begin position="58"/>
        <end position="352"/>
    </location>
</feature>
<organism evidence="9 10">
    <name type="scientific">Gloeocapsopsis crepidinum LEGE 06123</name>
    <dbReference type="NCBI Taxonomy" id="588587"/>
    <lineage>
        <taxon>Bacteria</taxon>
        <taxon>Bacillati</taxon>
        <taxon>Cyanobacteriota</taxon>
        <taxon>Cyanophyceae</taxon>
        <taxon>Oscillatoriophycideae</taxon>
        <taxon>Chroococcales</taxon>
        <taxon>Chroococcaceae</taxon>
        <taxon>Gloeocapsopsis</taxon>
    </lineage>
</organism>
<accession>A0ABR9UWM0</accession>
<dbReference type="RefSeq" id="WP_193934110.1">
    <property type="nucleotide sequence ID" value="NZ_CAWPMZ010000099.1"/>
</dbReference>
<protein>
    <submittedName>
        <fullName evidence="9">Cellulase family glycosylhydrolase</fullName>
    </submittedName>
</protein>
<dbReference type="PANTHER" id="PTHR31297:SF41">
    <property type="entry name" value="ENDOGLUCANASE, PUTATIVE (AFU_ORTHOLOGUE AFUA_5G01830)-RELATED"/>
    <property type="match status" value="1"/>
</dbReference>
<dbReference type="PANTHER" id="PTHR31297">
    <property type="entry name" value="GLUCAN ENDO-1,6-BETA-GLUCOSIDASE B"/>
    <property type="match status" value="1"/>
</dbReference>
<evidence type="ECO:0000256" key="1">
    <source>
        <dbReference type="ARBA" id="ARBA00005641"/>
    </source>
</evidence>
<evidence type="ECO:0000256" key="4">
    <source>
        <dbReference type="ARBA" id="ARBA00023277"/>
    </source>
</evidence>
<comment type="similarity">
    <text evidence="1 7">Belongs to the glycosyl hydrolase 5 (cellulase A) family.</text>
</comment>
<keyword evidence="6" id="KW-0624">Polysaccharide degradation</keyword>
<sequence length="375" mass="42603">MKYTNRPCSRSRFIRFGLLVLSSGLTTMICDRLQAAQPTIVKTSRLQTLAKGFNLAHWQRHSLLDGYYTEAKLQQYKHLGLTYTRLPVVLSTFFNDNNPGVLKTDSLAALDAIVRLHVKTGLGIILSPFDHPKSLYSDPAVLAKFVAFFKAFATHMNRTDPEKVFLEVMNEPNAETPQAWDRVQTELVKAIRLGAPHHTIIASSNVSATTNDWNNARSLPMTRIVADKNVVYNFHFYEPFVFTHQGASWGWRATQFMKNIPYPATLATITLPLSKIQDTEAKNAVEHYAQQQWDRDKIITLLSLIANWARTNNVAVICNEFGAIPWTVPRGSLLRYLKDVRQVLESLEIGWGQWFELDVHDAEVMQALGLKPIRH</sequence>
<keyword evidence="4" id="KW-0119">Carbohydrate metabolism</keyword>
<keyword evidence="10" id="KW-1185">Reference proteome</keyword>
<evidence type="ECO:0000256" key="7">
    <source>
        <dbReference type="RuleBase" id="RU361153"/>
    </source>
</evidence>
<dbReference type="Gene3D" id="3.20.20.80">
    <property type="entry name" value="Glycosidases"/>
    <property type="match status" value="1"/>
</dbReference>
<dbReference type="Proteomes" id="UP000651156">
    <property type="component" value="Unassembled WGS sequence"/>
</dbReference>
<evidence type="ECO:0000313" key="9">
    <source>
        <dbReference type="EMBL" id="MBE9192694.1"/>
    </source>
</evidence>
<evidence type="ECO:0000313" key="10">
    <source>
        <dbReference type="Proteomes" id="UP000651156"/>
    </source>
</evidence>
<dbReference type="InterPro" id="IPR001547">
    <property type="entry name" value="Glyco_hydro_5"/>
</dbReference>
<dbReference type="InterPro" id="IPR018087">
    <property type="entry name" value="Glyco_hydro_5_CS"/>
</dbReference>
<dbReference type="PROSITE" id="PS00659">
    <property type="entry name" value="GLYCOSYL_HYDROL_F5"/>
    <property type="match status" value="1"/>
</dbReference>
<evidence type="ECO:0000256" key="5">
    <source>
        <dbReference type="ARBA" id="ARBA00023295"/>
    </source>
</evidence>
<keyword evidence="2 7" id="KW-0378">Hydrolase</keyword>
<evidence type="ECO:0000256" key="6">
    <source>
        <dbReference type="ARBA" id="ARBA00023326"/>
    </source>
</evidence>